<proteinExistence type="predicted"/>
<organism evidence="2 3">
    <name type="scientific">Heyndrickxia camelliae</name>
    <dbReference type="NCBI Taxonomy" id="1707093"/>
    <lineage>
        <taxon>Bacteria</taxon>
        <taxon>Bacillati</taxon>
        <taxon>Bacillota</taxon>
        <taxon>Bacilli</taxon>
        <taxon>Bacillales</taxon>
        <taxon>Bacillaceae</taxon>
        <taxon>Heyndrickxia</taxon>
    </lineage>
</organism>
<dbReference type="OrthoDB" id="9779761at2"/>
<dbReference type="GO" id="GO:0003676">
    <property type="term" value="F:nucleic acid binding"/>
    <property type="evidence" value="ECO:0007669"/>
    <property type="project" value="InterPro"/>
</dbReference>
<name>A0A2N3LG17_9BACI</name>
<feature type="domain" description="HNH" evidence="1">
    <location>
        <begin position="64"/>
        <end position="93"/>
    </location>
</feature>
<gene>
    <name evidence="2" type="ORF">CWO92_18550</name>
</gene>
<dbReference type="GO" id="GO:0008270">
    <property type="term" value="F:zinc ion binding"/>
    <property type="evidence" value="ECO:0007669"/>
    <property type="project" value="InterPro"/>
</dbReference>
<dbReference type="Pfam" id="PF01844">
    <property type="entry name" value="HNH"/>
    <property type="match status" value="1"/>
</dbReference>
<dbReference type="RefSeq" id="WP_101355706.1">
    <property type="nucleotide sequence ID" value="NZ_PIQO01000017.1"/>
</dbReference>
<dbReference type="GO" id="GO:0004519">
    <property type="term" value="F:endonuclease activity"/>
    <property type="evidence" value="ECO:0007669"/>
    <property type="project" value="InterPro"/>
</dbReference>
<comment type="caution">
    <text evidence="2">The sequence shown here is derived from an EMBL/GenBank/DDBJ whole genome shotgun (WGS) entry which is preliminary data.</text>
</comment>
<evidence type="ECO:0000313" key="2">
    <source>
        <dbReference type="EMBL" id="PKR83566.1"/>
    </source>
</evidence>
<dbReference type="AlphaFoldDB" id="A0A2N3LG17"/>
<protein>
    <recommendedName>
        <fullName evidence="1">HNH domain-containing protein</fullName>
    </recommendedName>
</protein>
<dbReference type="EMBL" id="PIQO01000017">
    <property type="protein sequence ID" value="PKR83566.1"/>
    <property type="molecule type" value="Genomic_DNA"/>
</dbReference>
<sequence length="189" mass="22511">MRTSMPSNFQIFDYWKDKELEKHFPVILDWGEPCCWACNKPIKVETQQLLDKCDFKEIWNRTSGYLERCHIIAKALGGTYEPENLFLMCPDCHIESPDISDKQVFFNWIKKQRRDCIMGYNVRKLKEELYKCCEIHNVDVEEFSKFVCNSDQNLIINKINTHGFKYSDSTILYAWMSEYLNSRNEVCNT</sequence>
<evidence type="ECO:0000313" key="3">
    <source>
        <dbReference type="Proteomes" id="UP000233440"/>
    </source>
</evidence>
<accession>A0A2N3LG17</accession>
<reference evidence="2 3" key="1">
    <citation type="submission" date="2017-11" db="EMBL/GenBank/DDBJ databases">
        <title>Bacillus camelliae sp. nov., isolated from pu'er tea.</title>
        <authorList>
            <person name="Niu L."/>
        </authorList>
    </citation>
    <scope>NUCLEOTIDE SEQUENCE [LARGE SCALE GENOMIC DNA]</scope>
    <source>
        <strain evidence="2 3">7578-1</strain>
    </source>
</reference>
<dbReference type="Proteomes" id="UP000233440">
    <property type="component" value="Unassembled WGS sequence"/>
</dbReference>
<dbReference type="CDD" id="cd00085">
    <property type="entry name" value="HNHc"/>
    <property type="match status" value="1"/>
</dbReference>
<evidence type="ECO:0000259" key="1">
    <source>
        <dbReference type="Pfam" id="PF01844"/>
    </source>
</evidence>
<keyword evidence="3" id="KW-1185">Reference proteome</keyword>
<dbReference type="InterPro" id="IPR003615">
    <property type="entry name" value="HNH_nuc"/>
</dbReference>
<dbReference type="InterPro" id="IPR002711">
    <property type="entry name" value="HNH"/>
</dbReference>
<dbReference type="Gene3D" id="1.10.30.50">
    <property type="match status" value="1"/>
</dbReference>